<feature type="transmembrane region" description="Helical" evidence="1">
    <location>
        <begin position="62"/>
        <end position="83"/>
    </location>
</feature>
<evidence type="ECO:0000313" key="2">
    <source>
        <dbReference type="EMBL" id="GFN97905.1"/>
    </source>
</evidence>
<keyword evidence="1" id="KW-1133">Transmembrane helix</keyword>
<comment type="caution">
    <text evidence="2">The sequence shown here is derived from an EMBL/GenBank/DDBJ whole genome shotgun (WGS) entry which is preliminary data.</text>
</comment>
<dbReference type="Gene3D" id="1.20.1070.10">
    <property type="entry name" value="Rhodopsin 7-helix transmembrane proteins"/>
    <property type="match status" value="1"/>
</dbReference>
<keyword evidence="1" id="KW-0812">Transmembrane</keyword>
<keyword evidence="1" id="KW-0472">Membrane</keyword>
<name>A0AAV3ZPQ0_9GAST</name>
<organism evidence="2 3">
    <name type="scientific">Plakobranchus ocellatus</name>
    <dbReference type="NCBI Taxonomy" id="259542"/>
    <lineage>
        <taxon>Eukaryota</taxon>
        <taxon>Metazoa</taxon>
        <taxon>Spiralia</taxon>
        <taxon>Lophotrochozoa</taxon>
        <taxon>Mollusca</taxon>
        <taxon>Gastropoda</taxon>
        <taxon>Heterobranchia</taxon>
        <taxon>Euthyneura</taxon>
        <taxon>Panpulmonata</taxon>
        <taxon>Sacoglossa</taxon>
        <taxon>Placobranchoidea</taxon>
        <taxon>Plakobranchidae</taxon>
        <taxon>Plakobranchus</taxon>
    </lineage>
</organism>
<dbReference type="GO" id="GO:0003964">
    <property type="term" value="F:RNA-directed DNA polymerase activity"/>
    <property type="evidence" value="ECO:0007669"/>
    <property type="project" value="UniProtKB-KW"/>
</dbReference>
<sequence>MDSYDDDNDTIITAITIVIIIINTKYGGDHDDDDNDYNDDKDNVVGLTWIFGFLAVEDARLVFQYLFCITASLQGFTIFIMTARDPQVRQYWLQRVCCCLQCRIKAESVSIPSTSGRAGSNQTTKTETLTTSVNSTITVSSELDSFNTETEISTTIVNPTLATSAE</sequence>
<dbReference type="PANTHER" id="PTHR47767">
    <property type="entry name" value="ADHESION G PROTEIN-COUPLED RECEPTOR G7"/>
    <property type="match status" value="1"/>
</dbReference>
<reference evidence="2 3" key="1">
    <citation type="journal article" date="2021" name="Elife">
        <title>Chloroplast acquisition without the gene transfer in kleptoplastic sea slugs, Plakobranchus ocellatus.</title>
        <authorList>
            <person name="Maeda T."/>
            <person name="Takahashi S."/>
            <person name="Yoshida T."/>
            <person name="Shimamura S."/>
            <person name="Takaki Y."/>
            <person name="Nagai Y."/>
            <person name="Toyoda A."/>
            <person name="Suzuki Y."/>
            <person name="Arimoto A."/>
            <person name="Ishii H."/>
            <person name="Satoh N."/>
            <person name="Nishiyama T."/>
            <person name="Hasebe M."/>
            <person name="Maruyama T."/>
            <person name="Minagawa J."/>
            <person name="Obokata J."/>
            <person name="Shigenobu S."/>
        </authorList>
    </citation>
    <scope>NUCLEOTIDE SEQUENCE [LARGE SCALE GENOMIC DNA]</scope>
</reference>
<keyword evidence="2" id="KW-0808">Transferase</keyword>
<dbReference type="EMBL" id="BLXT01002816">
    <property type="protein sequence ID" value="GFN97905.1"/>
    <property type="molecule type" value="Genomic_DNA"/>
</dbReference>
<protein>
    <submittedName>
        <fullName evidence="2">Reverse transcriptase</fullName>
    </submittedName>
</protein>
<keyword evidence="3" id="KW-1185">Reference proteome</keyword>
<keyword evidence="2" id="KW-0695">RNA-directed DNA polymerase</keyword>
<dbReference type="AlphaFoldDB" id="A0AAV3ZPQ0"/>
<accession>A0AAV3ZPQ0</accession>
<keyword evidence="2" id="KW-0548">Nucleotidyltransferase</keyword>
<evidence type="ECO:0000256" key="1">
    <source>
        <dbReference type="SAM" id="Phobius"/>
    </source>
</evidence>
<proteinExistence type="predicted"/>
<evidence type="ECO:0000313" key="3">
    <source>
        <dbReference type="Proteomes" id="UP000735302"/>
    </source>
</evidence>
<gene>
    <name evidence="2" type="ORF">PoB_002441100</name>
</gene>
<dbReference type="InterPro" id="IPR053066">
    <property type="entry name" value="ADGR_G7"/>
</dbReference>
<dbReference type="Proteomes" id="UP000735302">
    <property type="component" value="Unassembled WGS sequence"/>
</dbReference>